<comment type="caution">
    <text evidence="1">The sequence shown here is derived from an EMBL/GenBank/DDBJ whole genome shotgun (WGS) entry which is preliminary data.</text>
</comment>
<organism evidence="1 2">
    <name type="scientific">Conoideocrella luteorostrata</name>
    <dbReference type="NCBI Taxonomy" id="1105319"/>
    <lineage>
        <taxon>Eukaryota</taxon>
        <taxon>Fungi</taxon>
        <taxon>Dikarya</taxon>
        <taxon>Ascomycota</taxon>
        <taxon>Pezizomycotina</taxon>
        <taxon>Sordariomycetes</taxon>
        <taxon>Hypocreomycetidae</taxon>
        <taxon>Hypocreales</taxon>
        <taxon>Clavicipitaceae</taxon>
        <taxon>Conoideocrella</taxon>
    </lineage>
</organism>
<name>A0AAJ0FUZ6_9HYPO</name>
<gene>
    <name evidence="1" type="ORF">QQS21_012308</name>
</gene>
<reference evidence="1" key="1">
    <citation type="submission" date="2023-06" db="EMBL/GenBank/DDBJ databases">
        <title>Conoideocrella luteorostrata (Hypocreales: Clavicipitaceae), a potential biocontrol fungus for elongate hemlock scale in United States Christmas tree production areas.</title>
        <authorList>
            <person name="Barrett H."/>
            <person name="Lovett B."/>
            <person name="Macias A.M."/>
            <person name="Stajich J.E."/>
            <person name="Kasson M.T."/>
        </authorList>
    </citation>
    <scope>NUCLEOTIDE SEQUENCE</scope>
    <source>
        <strain evidence="1">ARSEF 14590</strain>
    </source>
</reference>
<proteinExistence type="predicted"/>
<dbReference type="AlphaFoldDB" id="A0AAJ0FUZ6"/>
<dbReference type="EMBL" id="JASWJB010000504">
    <property type="protein sequence ID" value="KAK2590010.1"/>
    <property type="molecule type" value="Genomic_DNA"/>
</dbReference>
<dbReference type="Proteomes" id="UP001251528">
    <property type="component" value="Unassembled WGS sequence"/>
</dbReference>
<evidence type="ECO:0000313" key="2">
    <source>
        <dbReference type="Proteomes" id="UP001251528"/>
    </source>
</evidence>
<accession>A0AAJ0FUZ6</accession>
<keyword evidence="2" id="KW-1185">Reference proteome</keyword>
<protein>
    <submittedName>
        <fullName evidence="1">Uncharacterized protein</fullName>
    </submittedName>
</protein>
<sequence length="314" mass="35184">MPPPMVTGLSPRACALCRRKDDLLRCSKCQHLRDIQGDLFVPDDIFNNGVGHFWRIIETRPYMLACYGVVDALLLNFGSVGAPVDAIETALDHLTDMMRLCRSDNMGLRGVVPFLLVRLGRDQEACDFMKWYATTGNDAQYGWGNTELPYLDVKDADILEPLGNMWITTQWLDLTHSIAVLLSKIRVLLDLQAIHAVTITLGGKLPTEILLLILADFVGPVIESRPDLLRSSIEEVSHLMVTLKSQVATLFKSADRYNRHFFRSMLNNPASAIADRSEYCSPGSHEESNTVMGFSYYAWAETPGAIQLVKHLRN</sequence>
<evidence type="ECO:0000313" key="1">
    <source>
        <dbReference type="EMBL" id="KAK2590010.1"/>
    </source>
</evidence>